<dbReference type="Gene3D" id="3.30.470.10">
    <property type="match status" value="1"/>
</dbReference>
<keyword evidence="1" id="KW-0456">Lyase</keyword>
<gene>
    <name evidence="1" type="ORF">DC077_04395</name>
    <name evidence="2" type="ORF">DC078_00855</name>
</gene>
<reference evidence="1" key="1">
    <citation type="journal article" date="2018" name="Genome Announc.">
        <title>Ignatzschineria cameli sp. nov., isolated from necrotic foot tissue of dromedaries (Camelus dromedarius) and associated maggots (Wohlfahrtia species) in Dubai.</title>
        <authorList>
            <person name="Tsang C.C."/>
            <person name="Tang J.Y."/>
            <person name="Fong J.Y."/>
            <person name="Kinne J."/>
            <person name="Lee H.H."/>
            <person name="Joseph M."/>
            <person name="Jose S."/>
            <person name="Schuster R.K."/>
            <person name="Tang Y."/>
            <person name="Sivakumar S."/>
            <person name="Chen J.H."/>
            <person name="Teng J.L."/>
            <person name="Lau S.K."/>
            <person name="Wernery U."/>
            <person name="Woo P.C."/>
        </authorList>
    </citation>
    <scope>NUCLEOTIDE SEQUENCE</scope>
    <source>
        <strain evidence="1">UAE-HKU57</strain>
        <strain evidence="2">UAE-HKU58</strain>
    </source>
</reference>
<dbReference type="EMBL" id="QEWV01000001">
    <property type="protein sequence ID" value="PWD94381.1"/>
    <property type="molecule type" value="Genomic_DNA"/>
</dbReference>
<dbReference type="RefSeq" id="WP_109200967.1">
    <property type="nucleotide sequence ID" value="NZ_QEWS01000001.1"/>
</dbReference>
<dbReference type="Proteomes" id="UP000245059">
    <property type="component" value="Unassembled WGS sequence"/>
</dbReference>
<name>A0A2U2ASR6_9GAMM</name>
<sequence length="206" mass="24054">MSLSKKSTSPFLETIKLEDGYFFALSYHQKRIDRTRSRFYRDASFLSLPQALMRLDNIPKKGLYRVRVIYGETISEIEFVPYEMRAVNSLKLVEAATLDYHYKYEKRPVINTLFQQKRPCDDILITRNGFLTDTSIANIALFDGEHWYTPKEPLLEGTKRAALLHHGLLIPREIHRDQVAQFSKIRLFNAMIDFGEIEFSTKNILG</sequence>
<organism evidence="1 3">
    <name type="scientific">Ignatzschineria cameli</name>
    <dbReference type="NCBI Taxonomy" id="2182793"/>
    <lineage>
        <taxon>Bacteria</taxon>
        <taxon>Pseudomonadati</taxon>
        <taxon>Pseudomonadota</taxon>
        <taxon>Gammaproteobacteria</taxon>
        <taxon>Cardiobacteriales</taxon>
        <taxon>Ignatzschineriaceae</taxon>
        <taxon>Ignatzschineria</taxon>
    </lineage>
</organism>
<dbReference type="Gene3D" id="3.20.10.10">
    <property type="entry name" value="D-amino Acid Aminotransferase, subunit A, domain 2"/>
    <property type="match status" value="1"/>
</dbReference>
<evidence type="ECO:0000313" key="2">
    <source>
        <dbReference type="EMBL" id="PWD94381.1"/>
    </source>
</evidence>
<dbReference type="OrthoDB" id="1148709at2"/>
<accession>A0A2U2ASR6</accession>
<dbReference type="Proteomes" id="UP000245217">
    <property type="component" value="Unassembled WGS sequence"/>
</dbReference>
<reference evidence="3 4" key="2">
    <citation type="submission" date="2018-05" db="EMBL/GenBank/DDBJ databases">
        <title>Ignatzschineria dubaiensis sp. nov., isolated from necrotic foot tissues of dromedaries (Camelus dromedarius) and associated maggots in Dubai, United Arab Emirates.</title>
        <authorList>
            <person name="Tsang C.C."/>
            <person name="Tang J.Y.M."/>
            <person name="Fong J.Y.H."/>
            <person name="Kinne J."/>
            <person name="Lee H.H."/>
            <person name="Joseph M."/>
            <person name="Jose S."/>
            <person name="Schuster R.K."/>
            <person name="Tang Y."/>
            <person name="Sivakumar S."/>
            <person name="Chen J.H.K."/>
            <person name="Teng J.L.L."/>
            <person name="Lau S.K.P."/>
            <person name="Wernery U."/>
            <person name="Woo P.C.Y."/>
        </authorList>
    </citation>
    <scope>NUCLEOTIDE SEQUENCE [LARGE SCALE GENOMIC DNA]</scope>
    <source>
        <strain evidence="3">UAE-HKU57</strain>
        <strain evidence="4">UAE-HKU58</strain>
    </source>
</reference>
<dbReference type="Pfam" id="PF01063">
    <property type="entry name" value="Aminotran_4"/>
    <property type="match status" value="1"/>
</dbReference>
<comment type="caution">
    <text evidence="1">The sequence shown here is derived from an EMBL/GenBank/DDBJ whole genome shotgun (WGS) entry which is preliminary data.</text>
</comment>
<dbReference type="InterPro" id="IPR043132">
    <property type="entry name" value="BCAT-like_C"/>
</dbReference>
<protein>
    <submittedName>
        <fullName evidence="1">4-amino-4-deoxychorismate lyase</fullName>
    </submittedName>
</protein>
<evidence type="ECO:0000313" key="3">
    <source>
        <dbReference type="Proteomes" id="UP000245059"/>
    </source>
</evidence>
<dbReference type="EMBL" id="QEWW01000002">
    <property type="protein sequence ID" value="PWD87229.1"/>
    <property type="molecule type" value="Genomic_DNA"/>
</dbReference>
<dbReference type="AlphaFoldDB" id="A0A2U2ASR6"/>
<dbReference type="InterPro" id="IPR036038">
    <property type="entry name" value="Aminotransferase-like"/>
</dbReference>
<dbReference type="InterPro" id="IPR001544">
    <property type="entry name" value="Aminotrans_IV"/>
</dbReference>
<evidence type="ECO:0000313" key="1">
    <source>
        <dbReference type="EMBL" id="PWD87229.1"/>
    </source>
</evidence>
<dbReference type="GO" id="GO:0016829">
    <property type="term" value="F:lyase activity"/>
    <property type="evidence" value="ECO:0007669"/>
    <property type="project" value="UniProtKB-KW"/>
</dbReference>
<keyword evidence="4" id="KW-1185">Reference proteome</keyword>
<proteinExistence type="predicted"/>
<dbReference type="InterPro" id="IPR043131">
    <property type="entry name" value="BCAT-like_N"/>
</dbReference>
<dbReference type="SUPFAM" id="SSF56752">
    <property type="entry name" value="D-aminoacid aminotransferase-like PLP-dependent enzymes"/>
    <property type="match status" value="1"/>
</dbReference>
<evidence type="ECO:0000313" key="4">
    <source>
        <dbReference type="Proteomes" id="UP000245217"/>
    </source>
</evidence>